<dbReference type="PANTHER" id="PTHR13754:SF18">
    <property type="entry name" value="7,8-DIHYDROPTERIN-6-METHYL-4-(BETA-D-RIBOFURANOSYL)-AMINOBENZENE-5'-PHOSPHATE SYNTHASE"/>
    <property type="match status" value="1"/>
</dbReference>
<dbReference type="Proteomes" id="UP000054623">
    <property type="component" value="Unassembled WGS sequence"/>
</dbReference>
<reference evidence="2 3" key="1">
    <citation type="submission" date="2015-12" db="EMBL/GenBank/DDBJ databases">
        <title>Draft Genome Sequence of Desulfitobacterium hafniense Strain DH, a Sulfate-reducing Bacterium Isolated from Paddy Soils.</title>
        <authorList>
            <person name="Bao P."/>
            <person name="Zhang X."/>
            <person name="Li G."/>
        </authorList>
    </citation>
    <scope>NUCLEOTIDE SEQUENCE [LARGE SCALE GENOMIC DNA]</scope>
    <source>
        <strain evidence="2 3">DH</strain>
    </source>
</reference>
<proteinExistence type="predicted"/>
<evidence type="ECO:0000313" key="3">
    <source>
        <dbReference type="Proteomes" id="UP000054623"/>
    </source>
</evidence>
<protein>
    <submittedName>
        <fullName evidence="2">MBL fold metallo-hydrolase</fullName>
    </submittedName>
</protein>
<dbReference type="GO" id="GO:0016740">
    <property type="term" value="F:transferase activity"/>
    <property type="evidence" value="ECO:0007669"/>
    <property type="project" value="TreeGrafter"/>
</dbReference>
<dbReference type="OrthoDB" id="9803916at2"/>
<organism evidence="2 3">
    <name type="scientific">Desulfitobacterium hafniense</name>
    <name type="common">Desulfitobacterium frappieri</name>
    <dbReference type="NCBI Taxonomy" id="49338"/>
    <lineage>
        <taxon>Bacteria</taxon>
        <taxon>Bacillati</taxon>
        <taxon>Bacillota</taxon>
        <taxon>Clostridia</taxon>
        <taxon>Eubacteriales</taxon>
        <taxon>Desulfitobacteriaceae</taxon>
        <taxon>Desulfitobacterium</taxon>
    </lineage>
</organism>
<dbReference type="CDD" id="cd07713">
    <property type="entry name" value="DHPS-like_MBL-fold"/>
    <property type="match status" value="1"/>
</dbReference>
<name>A0A0W1JCW8_DESHA</name>
<dbReference type="Gene3D" id="3.60.15.10">
    <property type="entry name" value="Ribonuclease Z/Hydroxyacylglutathione hydrolase-like"/>
    <property type="match status" value="1"/>
</dbReference>
<comment type="caution">
    <text evidence="2">The sequence shown here is derived from an EMBL/GenBank/DDBJ whole genome shotgun (WGS) entry which is preliminary data.</text>
</comment>
<dbReference type="GO" id="GO:0016787">
    <property type="term" value="F:hydrolase activity"/>
    <property type="evidence" value="ECO:0007669"/>
    <property type="project" value="UniProtKB-KW"/>
</dbReference>
<evidence type="ECO:0000259" key="1">
    <source>
        <dbReference type="SMART" id="SM00849"/>
    </source>
</evidence>
<dbReference type="SUPFAM" id="SSF56281">
    <property type="entry name" value="Metallo-hydrolase/oxidoreductase"/>
    <property type="match status" value="1"/>
</dbReference>
<dbReference type="SMART" id="SM00849">
    <property type="entry name" value="Lactamase_B"/>
    <property type="match status" value="1"/>
</dbReference>
<dbReference type="InterPro" id="IPR041712">
    <property type="entry name" value="DHPS-like_MBL-fold"/>
</dbReference>
<dbReference type="AlphaFoldDB" id="A0A0W1JCW8"/>
<dbReference type="InterPro" id="IPR036866">
    <property type="entry name" value="RibonucZ/Hydroxyglut_hydro"/>
</dbReference>
<evidence type="ECO:0000313" key="2">
    <source>
        <dbReference type="EMBL" id="KTE89508.1"/>
    </source>
</evidence>
<sequence length="308" mass="34439">MESPSRRVPKISEGKINCKEDANLKLTVLVDNNTILSNNPHFQDRYFLSEPGFSIFIEADGKKVLFDTGHTGIFLQNSEKMNLDLSDLDYLVLSHGHIDHTGGLKSLIDFYQNQGKTNLKDKPTLIAHPECFLSKIDSPWGEIGCGIPEAEITCHFQLQLSREPLWLTENLVFLGEIERSNDFENLTPLGKVYKNTEGQDDYILDDSALVYKGSKGLIIITGCSHAGICNITKYAQKVCRDERVIDIIGGLHLINPGPIQMEKTKEFLKNVAPQTIRACHCTSLRPKLALAESLNVEEVGTGSQLEYY</sequence>
<accession>A0A0W1JCW8</accession>
<keyword evidence="2" id="KW-0378">Hydrolase</keyword>
<feature type="domain" description="Metallo-beta-lactamase" evidence="1">
    <location>
        <begin position="51"/>
        <end position="214"/>
    </location>
</feature>
<dbReference type="Pfam" id="PF00753">
    <property type="entry name" value="Lactamase_B"/>
    <property type="match status" value="1"/>
</dbReference>
<dbReference type="InterPro" id="IPR001279">
    <property type="entry name" value="Metallo-B-lactamas"/>
</dbReference>
<dbReference type="EMBL" id="LOCK01000072">
    <property type="protein sequence ID" value="KTE89508.1"/>
    <property type="molecule type" value="Genomic_DNA"/>
</dbReference>
<gene>
    <name evidence="2" type="ORF">AT727_11785</name>
</gene>
<dbReference type="InterPro" id="IPR052926">
    <property type="entry name" value="Metallo-beta-lactamase_dom"/>
</dbReference>
<dbReference type="PANTHER" id="PTHR13754">
    <property type="entry name" value="METALLO-BETA-LACTAMASE SUPERFAMILY PROTEIN"/>
    <property type="match status" value="1"/>
</dbReference>